<dbReference type="PANTHER" id="PTHR30258">
    <property type="entry name" value="TYPE II SECRETION SYSTEM PROTEIN GSPE-RELATED"/>
    <property type="match status" value="1"/>
</dbReference>
<evidence type="ECO:0000259" key="4">
    <source>
        <dbReference type="PROSITE" id="PS00662"/>
    </source>
</evidence>
<dbReference type="Pfam" id="PF00437">
    <property type="entry name" value="T2SSE"/>
    <property type="match status" value="1"/>
</dbReference>
<dbReference type="CDD" id="cd01129">
    <property type="entry name" value="PulE-GspE-like"/>
    <property type="match status" value="1"/>
</dbReference>
<organism evidence="5 6">
    <name type="scientific">Terrihabitans rhizophilus</name>
    <dbReference type="NCBI Taxonomy" id="3092662"/>
    <lineage>
        <taxon>Bacteria</taxon>
        <taxon>Pseudomonadati</taxon>
        <taxon>Pseudomonadota</taxon>
        <taxon>Alphaproteobacteria</taxon>
        <taxon>Hyphomicrobiales</taxon>
        <taxon>Terrihabitans</taxon>
    </lineage>
</organism>
<dbReference type="PROSITE" id="PS00662">
    <property type="entry name" value="T2SP_E"/>
    <property type="match status" value="1"/>
</dbReference>
<dbReference type="EMBL" id="JAXAFJ010000003">
    <property type="protein sequence ID" value="MDX6805930.1"/>
    <property type="molecule type" value="Genomic_DNA"/>
</dbReference>
<dbReference type="InterPro" id="IPR037257">
    <property type="entry name" value="T2SS_E_N_sf"/>
</dbReference>
<dbReference type="Gene3D" id="3.30.300.160">
    <property type="entry name" value="Type II secretion system, protein E, N-terminal domain"/>
    <property type="match status" value="1"/>
</dbReference>
<dbReference type="InterPro" id="IPR027417">
    <property type="entry name" value="P-loop_NTPase"/>
</dbReference>
<protein>
    <submittedName>
        <fullName evidence="5">GspE/PulE family protein</fullName>
    </submittedName>
</protein>
<comment type="similarity">
    <text evidence="1">Belongs to the GSP E family.</text>
</comment>
<dbReference type="SUPFAM" id="SSF160246">
    <property type="entry name" value="EspE N-terminal domain-like"/>
    <property type="match status" value="1"/>
</dbReference>
<dbReference type="Proteomes" id="UP001274321">
    <property type="component" value="Unassembled WGS sequence"/>
</dbReference>
<dbReference type="SMART" id="SM00382">
    <property type="entry name" value="AAA"/>
    <property type="match status" value="1"/>
</dbReference>
<evidence type="ECO:0000256" key="1">
    <source>
        <dbReference type="ARBA" id="ARBA00006611"/>
    </source>
</evidence>
<dbReference type="Gene3D" id="3.40.50.300">
    <property type="entry name" value="P-loop containing nucleotide triphosphate hydrolases"/>
    <property type="match status" value="1"/>
</dbReference>
<keyword evidence="6" id="KW-1185">Reference proteome</keyword>
<dbReference type="Gene3D" id="3.30.450.90">
    <property type="match status" value="1"/>
</dbReference>
<evidence type="ECO:0000256" key="3">
    <source>
        <dbReference type="ARBA" id="ARBA00022840"/>
    </source>
</evidence>
<keyword evidence="3" id="KW-0067">ATP-binding</keyword>
<name>A0ABU4RQI6_9HYPH</name>
<sequence>MSFLAQTGGLSSGQAGTSEVQSLRAAWEATELPAGDFADLVALFYGLPRITLPQLMAATPQLAGFSTRFLREMGVMPYRAANGTLCLATGDPSDLAATRAAELVLDSTIALTIASFEDIASVLAQRLGEADAPLEEAAPSTVEPLVEDLENLRDLASGAPVVRAVNDIFEKAIELRASDIHIGPFRNGIEVRMRVDGLLRTVTAPAGVLPRAIISRIKILAGLDIAERRLPQDGAARLKLSRDELDVRVAIMPTQHGEAAVIRLLPRDRGQLSVEKLGLAAHDQAKLTDLMTLPHGMIVVTGPTGSGKTTTLATILSALNEPSRKILTIEDPVEYEIRGIHQSQVKPSIGLTFATALRAFVRHDPDVIMVGEVRDAETAHVAVHAALTGHLVLTTLHTETAAAAVPRMLDLGVEAFLLKSVLRAVIAQRLVRQLCERCRRARVLTGSDLVADPRYAAVGFKPGETVYEPHGCERCGGAGYRGRVGAFEILVFDERLREMIEEKSGGTALDRAAVAGGMTTMFDDGMAKCRAGITSPAEVLRVTTLR</sequence>
<keyword evidence="2" id="KW-0547">Nucleotide-binding</keyword>
<proteinExistence type="inferred from homology"/>
<evidence type="ECO:0000313" key="5">
    <source>
        <dbReference type="EMBL" id="MDX6805930.1"/>
    </source>
</evidence>
<evidence type="ECO:0000256" key="2">
    <source>
        <dbReference type="ARBA" id="ARBA00022741"/>
    </source>
</evidence>
<dbReference type="InterPro" id="IPR001482">
    <property type="entry name" value="T2SS/T4SS_dom"/>
</dbReference>
<dbReference type="InterPro" id="IPR003593">
    <property type="entry name" value="AAA+_ATPase"/>
</dbReference>
<dbReference type="SUPFAM" id="SSF52540">
    <property type="entry name" value="P-loop containing nucleoside triphosphate hydrolases"/>
    <property type="match status" value="1"/>
</dbReference>
<gene>
    <name evidence="5" type="ORF">SCD90_07625</name>
</gene>
<comment type="caution">
    <text evidence="5">The sequence shown here is derived from an EMBL/GenBank/DDBJ whole genome shotgun (WGS) entry which is preliminary data.</text>
</comment>
<accession>A0ABU4RQI6</accession>
<dbReference type="Pfam" id="PF05157">
    <property type="entry name" value="MshEN"/>
    <property type="match status" value="1"/>
</dbReference>
<feature type="domain" description="Bacterial type II secretion system protein E" evidence="4">
    <location>
        <begin position="361"/>
        <end position="375"/>
    </location>
</feature>
<reference evidence="5 6" key="1">
    <citation type="submission" date="2023-11" db="EMBL/GenBank/DDBJ databases">
        <authorList>
            <person name="Bao R."/>
        </authorList>
    </citation>
    <scope>NUCLEOTIDE SEQUENCE [LARGE SCALE GENOMIC DNA]</scope>
    <source>
        <strain evidence="5 6">PJ23</strain>
    </source>
</reference>
<dbReference type="InterPro" id="IPR007831">
    <property type="entry name" value="T2SS_GspE_N"/>
</dbReference>
<dbReference type="PANTHER" id="PTHR30258:SF2">
    <property type="entry name" value="COMG OPERON PROTEIN 1"/>
    <property type="match status" value="1"/>
</dbReference>
<evidence type="ECO:0000313" key="6">
    <source>
        <dbReference type="Proteomes" id="UP001274321"/>
    </source>
</evidence>